<dbReference type="PROSITE" id="PS51257">
    <property type="entry name" value="PROKAR_LIPOPROTEIN"/>
    <property type="match status" value="1"/>
</dbReference>
<dbReference type="SUPFAM" id="SSF52266">
    <property type="entry name" value="SGNH hydrolase"/>
    <property type="match status" value="1"/>
</dbReference>
<dbReference type="Pfam" id="PF13472">
    <property type="entry name" value="Lipase_GDSL_2"/>
    <property type="match status" value="1"/>
</dbReference>
<accession>A0A369TLL7</accession>
<evidence type="ECO:0000313" key="2">
    <source>
        <dbReference type="EMBL" id="RDD65315.1"/>
    </source>
</evidence>
<protein>
    <submittedName>
        <fullName evidence="2">SGNH/GDSL hydrolase family protein</fullName>
    </submittedName>
</protein>
<gene>
    <name evidence="2" type="ORF">DU478_15545</name>
</gene>
<evidence type="ECO:0000259" key="1">
    <source>
        <dbReference type="Pfam" id="PF13472"/>
    </source>
</evidence>
<dbReference type="RefSeq" id="WP_114511886.1">
    <property type="nucleotide sequence ID" value="NZ_QPMK01000013.1"/>
</dbReference>
<dbReference type="AlphaFoldDB" id="A0A369TLL7"/>
<dbReference type="InterPro" id="IPR013830">
    <property type="entry name" value="SGNH_hydro"/>
</dbReference>
<dbReference type="Proteomes" id="UP000253977">
    <property type="component" value="Unassembled WGS sequence"/>
</dbReference>
<keyword evidence="2" id="KW-0378">Hydrolase</keyword>
<reference evidence="2 3" key="1">
    <citation type="submission" date="2018-07" db="EMBL/GenBank/DDBJ databases">
        <title>Thalassococcus profundi sp. nov., a marine bacterium isolated from deep seawater of Okinawa Trough.</title>
        <authorList>
            <person name="Yu M."/>
        </authorList>
    </citation>
    <scope>NUCLEOTIDE SEQUENCE [LARGE SCALE GENOMIC DNA]</scope>
    <source>
        <strain evidence="2 3">WRAS1</strain>
    </source>
</reference>
<dbReference type="OrthoDB" id="7840049at2"/>
<dbReference type="EMBL" id="QPMK01000013">
    <property type="protein sequence ID" value="RDD65315.1"/>
    <property type="molecule type" value="Genomic_DNA"/>
</dbReference>
<name>A0A369TLL7_9RHOB</name>
<evidence type="ECO:0000313" key="3">
    <source>
        <dbReference type="Proteomes" id="UP000253977"/>
    </source>
</evidence>
<feature type="domain" description="SGNH hydrolase-type esterase" evidence="1">
    <location>
        <begin position="29"/>
        <end position="205"/>
    </location>
</feature>
<comment type="caution">
    <text evidence="2">The sequence shown here is derived from an EMBL/GenBank/DDBJ whole genome shotgun (WGS) entry which is preliminary data.</text>
</comment>
<dbReference type="Gene3D" id="3.40.50.1110">
    <property type="entry name" value="SGNH hydrolase"/>
    <property type="match status" value="1"/>
</dbReference>
<dbReference type="CDD" id="cd00229">
    <property type="entry name" value="SGNH_hydrolase"/>
    <property type="match status" value="1"/>
</dbReference>
<sequence length="224" mass="23364">MRLFTVFFLVLLTAACGRGVPDGARIVVAGDSVMAWNRGQDAGVADRLAQQLSQPVGDVSLPYASVTGSTGSGPLDISRQVRSLSARWVVMNGGANDLGIGCSGTETGAILNRLISADGQSGAIPEVVAGLRARGVRVLWADYYTSPRYAGTPCGRVYDQMAGRTARMAAADAGVVYVDMGDVVSPNDLSLFARDRIHPSPAGSARISTLIAEALRRADPALAR</sequence>
<dbReference type="InterPro" id="IPR036514">
    <property type="entry name" value="SGNH_hydro_sf"/>
</dbReference>
<organism evidence="2 3">
    <name type="scientific">Thalassococcus profundi</name>
    <dbReference type="NCBI Taxonomy" id="2282382"/>
    <lineage>
        <taxon>Bacteria</taxon>
        <taxon>Pseudomonadati</taxon>
        <taxon>Pseudomonadota</taxon>
        <taxon>Alphaproteobacteria</taxon>
        <taxon>Rhodobacterales</taxon>
        <taxon>Roseobacteraceae</taxon>
        <taxon>Thalassococcus</taxon>
    </lineage>
</organism>
<proteinExistence type="predicted"/>
<dbReference type="GO" id="GO:0016788">
    <property type="term" value="F:hydrolase activity, acting on ester bonds"/>
    <property type="evidence" value="ECO:0007669"/>
    <property type="project" value="UniProtKB-ARBA"/>
</dbReference>
<keyword evidence="3" id="KW-1185">Reference proteome</keyword>